<dbReference type="Proteomes" id="UP000013966">
    <property type="component" value="Chromosome 1"/>
</dbReference>
<feature type="transmembrane region" description="Helical" evidence="1">
    <location>
        <begin position="302"/>
        <end position="325"/>
    </location>
</feature>
<feature type="transmembrane region" description="Helical" evidence="1">
    <location>
        <begin position="150"/>
        <end position="171"/>
    </location>
</feature>
<protein>
    <submittedName>
        <fullName evidence="2">OpgC protain</fullName>
    </submittedName>
</protein>
<dbReference type="HOGENOM" id="CLU_041000_0_0_4"/>
<dbReference type="STRING" id="758793.BRPE64_ACDS07130"/>
<dbReference type="EMBL" id="AP013058">
    <property type="protein sequence ID" value="BAN22467.1"/>
    <property type="molecule type" value="Genomic_DNA"/>
</dbReference>
<keyword evidence="1" id="KW-0472">Membrane</keyword>
<feature type="transmembrane region" description="Helical" evidence="1">
    <location>
        <begin position="204"/>
        <end position="224"/>
    </location>
</feature>
<reference evidence="2 3" key="2">
    <citation type="journal article" date="2018" name="Int. J. Syst. Evol. Microbiol.">
        <title>Burkholderia insecticola sp. nov., a gut symbiotic bacterium of the bean bug Riptortus pedestris.</title>
        <authorList>
            <person name="Takeshita K."/>
            <person name="Tamaki H."/>
            <person name="Ohbayashi T."/>
            <person name="Meng X.-Y."/>
            <person name="Sone T."/>
            <person name="Mitani Y."/>
            <person name="Peeters C."/>
            <person name="Kikuchi Y."/>
            <person name="Vandamme P."/>
        </authorList>
    </citation>
    <scope>NUCLEOTIDE SEQUENCE [LARGE SCALE GENOMIC DNA]</scope>
    <source>
        <strain evidence="2">RPE64</strain>
    </source>
</reference>
<feature type="transmembrane region" description="Helical" evidence="1">
    <location>
        <begin position="59"/>
        <end position="77"/>
    </location>
</feature>
<dbReference type="PATRIC" id="fig|758793.3.peg.713"/>
<dbReference type="PANTHER" id="PTHR38592">
    <property type="entry name" value="BLL4819 PROTEIN"/>
    <property type="match status" value="1"/>
</dbReference>
<dbReference type="AlphaFoldDB" id="R4WX26"/>
<feature type="transmembrane region" description="Helical" evidence="1">
    <location>
        <begin position="345"/>
        <end position="367"/>
    </location>
</feature>
<sequence length="414" mass="45813">MPNRSSWSIRTMTSPTTRSLEVDFFRGIVLLIIAVDHITGSVLSHFTLHQYAFCDSAEVFVFLGGYASAAAYTALATRRSETAARRRFFKRSWEIYRAYLFTAFLMLIGGALLMLLKIDTPMVQYTEWPNFLVRPFGLIGDIALLRQQPYLSAVLPMYSVFALAVPVIVPLAQKKPVIAMFASLLVWLAAMPLLRVLPGTYGEAWSFNPFAWQLMFMTGILARVQPISDEFHAGRFARWLTAGAIALALTFAFFKLFLETQAPPGYMKQNLATLRIVSFAVIAWIIARAVYAGWVGKLARKLPGIVTIGQQGLVCFIAGACVSLVLDSALRAMGVLGLGRYPSHWILGLIADGIAIASLLFLARFWAERKASKAARAQMQAQVRANGMERTAPPPVPLIKGRPVPVHAGNRRDR</sequence>
<evidence type="ECO:0000313" key="3">
    <source>
        <dbReference type="Proteomes" id="UP000013966"/>
    </source>
</evidence>
<feature type="transmembrane region" description="Helical" evidence="1">
    <location>
        <begin position="270"/>
        <end position="290"/>
    </location>
</feature>
<dbReference type="PANTHER" id="PTHR38592:SF3">
    <property type="entry name" value="BLL4819 PROTEIN"/>
    <property type="match status" value="1"/>
</dbReference>
<dbReference type="PIRSF" id="PIRSF028704">
    <property type="entry name" value="UPC028704"/>
    <property type="match status" value="1"/>
</dbReference>
<feature type="transmembrane region" description="Helical" evidence="1">
    <location>
        <begin position="178"/>
        <end position="198"/>
    </location>
</feature>
<organism evidence="2 3">
    <name type="scientific">Caballeronia insecticola</name>
    <dbReference type="NCBI Taxonomy" id="758793"/>
    <lineage>
        <taxon>Bacteria</taxon>
        <taxon>Pseudomonadati</taxon>
        <taxon>Pseudomonadota</taxon>
        <taxon>Betaproteobacteria</taxon>
        <taxon>Burkholderiales</taxon>
        <taxon>Burkholderiaceae</taxon>
        <taxon>Caballeronia</taxon>
    </lineage>
</organism>
<dbReference type="Pfam" id="PF10129">
    <property type="entry name" value="OpgC_C"/>
    <property type="match status" value="1"/>
</dbReference>
<evidence type="ECO:0000256" key="1">
    <source>
        <dbReference type="SAM" id="Phobius"/>
    </source>
</evidence>
<keyword evidence="1" id="KW-1133">Transmembrane helix</keyword>
<keyword evidence="3" id="KW-1185">Reference proteome</keyword>
<dbReference type="InterPro" id="IPR014550">
    <property type="entry name" value="UCP028704_OpgC"/>
</dbReference>
<feature type="transmembrane region" description="Helical" evidence="1">
    <location>
        <begin position="98"/>
        <end position="118"/>
    </location>
</feature>
<gene>
    <name evidence="2" type="ORF">BRPE64_ACDS07130</name>
</gene>
<feature type="transmembrane region" description="Helical" evidence="1">
    <location>
        <begin position="236"/>
        <end position="258"/>
    </location>
</feature>
<reference evidence="2 3" key="1">
    <citation type="journal article" date="2013" name="Genome Announc.">
        <title>Complete Genome Sequence of Burkholderia sp. Strain RPE64, Bacterial Symbiont of the Bean Bug Riptortus pedestris.</title>
        <authorList>
            <person name="Shibata T.F."/>
            <person name="Maeda T."/>
            <person name="Nikoh N."/>
            <person name="Yamaguchi K."/>
            <person name="Oshima K."/>
            <person name="Hattori M."/>
            <person name="Nishiyama T."/>
            <person name="Hasebe M."/>
            <person name="Fukatsu T."/>
            <person name="Kikuchi Y."/>
            <person name="Shigenobu S."/>
        </authorList>
    </citation>
    <scope>NUCLEOTIDE SEQUENCE [LARGE SCALE GENOMIC DNA]</scope>
</reference>
<accession>R4WX26</accession>
<proteinExistence type="predicted"/>
<name>R4WX26_9BURK</name>
<evidence type="ECO:0000313" key="2">
    <source>
        <dbReference type="EMBL" id="BAN22467.1"/>
    </source>
</evidence>
<dbReference type="KEGG" id="buo:BRPE64_ACDS07130"/>
<feature type="transmembrane region" description="Helical" evidence="1">
    <location>
        <begin position="28"/>
        <end position="47"/>
    </location>
</feature>
<keyword evidence="1" id="KW-0812">Transmembrane</keyword>